<name>A0A285B477_9ENTR</name>
<sequence length="57" mass="6832">MMDQGEIPRGGQQRKKHDEIHNRLYAFFHFVTPESFPLFYRGNLNNFLISDFQSVTR</sequence>
<protein>
    <submittedName>
        <fullName evidence="1">Uncharacterized protein</fullName>
    </submittedName>
</protein>
<evidence type="ECO:0000313" key="2">
    <source>
        <dbReference type="Proteomes" id="UP000220639"/>
    </source>
</evidence>
<proteinExistence type="predicted"/>
<dbReference type="AlphaFoldDB" id="A0A285B477"/>
<dbReference type="Proteomes" id="UP000220639">
    <property type="component" value="Unassembled WGS sequence"/>
</dbReference>
<accession>A0A285B477</accession>
<reference evidence="2" key="1">
    <citation type="submission" date="2017-08" db="EMBL/GenBank/DDBJ databases">
        <authorList>
            <person name="Brisse S."/>
        </authorList>
    </citation>
    <scope>NUCLEOTIDE SEQUENCE [LARGE SCALE GENOMIC DNA]</scope>
    <source>
        <strain evidence="2">06D021</strain>
    </source>
</reference>
<dbReference type="EMBL" id="FZTC01000019">
    <property type="protein sequence ID" value="SNU35747.1"/>
    <property type="molecule type" value="Genomic_DNA"/>
</dbReference>
<evidence type="ECO:0000313" key="1">
    <source>
        <dbReference type="EMBL" id="SNU35747.1"/>
    </source>
</evidence>
<gene>
    <name evidence="1" type="ORF">KOSB73_260471</name>
</gene>
<organism evidence="1 2">
    <name type="scientific">Klebsiella grimontii</name>
    <dbReference type="NCBI Taxonomy" id="2058152"/>
    <lineage>
        <taxon>Bacteria</taxon>
        <taxon>Pseudomonadati</taxon>
        <taxon>Pseudomonadota</taxon>
        <taxon>Gammaproteobacteria</taxon>
        <taxon>Enterobacterales</taxon>
        <taxon>Enterobacteriaceae</taxon>
        <taxon>Klebsiella/Raoultella group</taxon>
        <taxon>Klebsiella</taxon>
    </lineage>
</organism>